<dbReference type="InterPro" id="IPR029039">
    <property type="entry name" value="Flavoprotein-like_sf"/>
</dbReference>
<evidence type="ECO:0000313" key="8">
    <source>
        <dbReference type="EMBL" id="MCH6169289.1"/>
    </source>
</evidence>
<keyword evidence="4 6" id="KW-0520">NAD</keyword>
<dbReference type="RefSeq" id="WP_241039933.1">
    <property type="nucleotide sequence ID" value="NZ_BAAAJF010000021.1"/>
</dbReference>
<comment type="caution">
    <text evidence="8">The sequence shown here is derived from an EMBL/GenBank/DDBJ whole genome shotgun (WGS) entry which is preliminary data.</text>
</comment>
<feature type="domain" description="Flavodoxin-like fold" evidence="7">
    <location>
        <begin position="1"/>
        <end position="190"/>
    </location>
</feature>
<evidence type="ECO:0000256" key="5">
    <source>
        <dbReference type="ARBA" id="ARBA00048542"/>
    </source>
</evidence>
<dbReference type="Proteomes" id="UP001299970">
    <property type="component" value="Unassembled WGS sequence"/>
</dbReference>
<comment type="catalytic activity">
    <reaction evidence="5">
        <text>N,N-dimethyl-1,4-phenylenediamine + anthranilate + 2 NAD(+) = 2-(4-dimethylaminophenyl)diazenylbenzoate + 2 NADH + 2 H(+)</text>
        <dbReference type="Rhea" id="RHEA:55872"/>
        <dbReference type="ChEBI" id="CHEBI:15378"/>
        <dbReference type="ChEBI" id="CHEBI:15783"/>
        <dbReference type="ChEBI" id="CHEBI:16567"/>
        <dbReference type="ChEBI" id="CHEBI:57540"/>
        <dbReference type="ChEBI" id="CHEBI:57945"/>
        <dbReference type="ChEBI" id="CHEBI:71579"/>
        <dbReference type="EC" id="1.7.1.17"/>
    </reaction>
    <physiologicalReaction direction="right-to-left" evidence="5">
        <dbReference type="Rhea" id="RHEA:55874"/>
    </physiologicalReaction>
</comment>
<dbReference type="InterPro" id="IPR003680">
    <property type="entry name" value="Flavodoxin_fold"/>
</dbReference>
<dbReference type="PANTHER" id="PTHR43741:SF4">
    <property type="entry name" value="FMN-DEPENDENT NADH:QUINONE OXIDOREDUCTASE"/>
    <property type="match status" value="1"/>
</dbReference>
<comment type="similarity">
    <text evidence="6">Belongs to the azoreductase type 1 family.</text>
</comment>
<evidence type="ECO:0000256" key="1">
    <source>
        <dbReference type="ARBA" id="ARBA00022630"/>
    </source>
</evidence>
<comment type="subunit">
    <text evidence="6">Homodimer.</text>
</comment>
<dbReference type="EC" id="1.7.1.17" evidence="6"/>
<proteinExistence type="inferred from homology"/>
<dbReference type="InterPro" id="IPR050104">
    <property type="entry name" value="FMN-dep_NADH:Q_OxRdtase_AzoR1"/>
</dbReference>
<dbReference type="PANTHER" id="PTHR43741">
    <property type="entry name" value="FMN-DEPENDENT NADH-AZOREDUCTASE 1"/>
    <property type="match status" value="1"/>
</dbReference>
<dbReference type="EC" id="1.6.5.-" evidence="6"/>
<keyword evidence="3 6" id="KW-0560">Oxidoreductase</keyword>
<dbReference type="HAMAP" id="MF_01216">
    <property type="entry name" value="Azoreductase_type1"/>
    <property type="match status" value="1"/>
</dbReference>
<dbReference type="InterPro" id="IPR023048">
    <property type="entry name" value="NADH:quinone_OxRdtase_FMN_depd"/>
</dbReference>
<comment type="catalytic activity">
    <reaction evidence="6">
        <text>2 a quinone + NADH + H(+) = 2 a 1,4-benzosemiquinone + NAD(+)</text>
        <dbReference type="Rhea" id="RHEA:65952"/>
        <dbReference type="ChEBI" id="CHEBI:15378"/>
        <dbReference type="ChEBI" id="CHEBI:57540"/>
        <dbReference type="ChEBI" id="CHEBI:57945"/>
        <dbReference type="ChEBI" id="CHEBI:132124"/>
        <dbReference type="ChEBI" id="CHEBI:134225"/>
    </reaction>
</comment>
<accession>A0ABS9TL78</accession>
<sequence length="224" mass="24360">MTFFRLDASIRREGSVSREVADTVQRAWVERHPHDTVVRRDLTAPLLSPEVWLQAATAGFLPEEDRTPEQRAARTLASLLADELLSADAAVISAPLYNYGVPQHLKNYIDLLLTDQRFMATPLEGKPVTLVVARGGGYGPGTPREGWDHATPYLVRIFGEFFGADLTVVSAELTLADVNPAMAELRDAAAASRAEALELAQLTGRAQADQVAAKRAEKQLEGVA</sequence>
<feature type="binding site" evidence="6">
    <location>
        <position position="9"/>
    </location>
    <ligand>
        <name>FMN</name>
        <dbReference type="ChEBI" id="CHEBI:58210"/>
    </ligand>
</feature>
<evidence type="ECO:0000256" key="6">
    <source>
        <dbReference type="HAMAP-Rule" id="MF_01216"/>
    </source>
</evidence>
<evidence type="ECO:0000259" key="7">
    <source>
        <dbReference type="Pfam" id="PF02525"/>
    </source>
</evidence>
<evidence type="ECO:0000256" key="2">
    <source>
        <dbReference type="ARBA" id="ARBA00022643"/>
    </source>
</evidence>
<dbReference type="Gene3D" id="3.40.50.360">
    <property type="match status" value="1"/>
</dbReference>
<protein>
    <recommendedName>
        <fullName evidence="6">FMN dependent NADH:quinone oxidoreductase</fullName>
        <ecNumber evidence="6">1.6.5.-</ecNumber>
    </recommendedName>
    <alternativeName>
        <fullName evidence="6">Azo-dye reductase</fullName>
    </alternativeName>
    <alternativeName>
        <fullName evidence="6">FMN-dependent NADH-azo compound oxidoreductase</fullName>
    </alternativeName>
    <alternativeName>
        <fullName evidence="6">FMN-dependent NADH-azoreductase</fullName>
        <ecNumber evidence="6">1.7.1.17</ecNumber>
    </alternativeName>
</protein>
<keyword evidence="2 6" id="KW-0288">FMN</keyword>
<dbReference type="EMBL" id="JAKXMK010000024">
    <property type="protein sequence ID" value="MCH6169289.1"/>
    <property type="molecule type" value="Genomic_DNA"/>
</dbReference>
<comment type="function">
    <text evidence="6">Also exhibits azoreductase activity. Catalyzes the reductive cleavage of the azo bond in aromatic azo compounds to the corresponding amines.</text>
</comment>
<evidence type="ECO:0000313" key="9">
    <source>
        <dbReference type="Proteomes" id="UP001299970"/>
    </source>
</evidence>
<keyword evidence="1 6" id="KW-0285">Flavoprotein</keyword>
<dbReference type="SUPFAM" id="SSF52218">
    <property type="entry name" value="Flavoproteins"/>
    <property type="match status" value="1"/>
</dbReference>
<evidence type="ECO:0000256" key="3">
    <source>
        <dbReference type="ARBA" id="ARBA00023002"/>
    </source>
</evidence>
<reference evidence="8 9" key="1">
    <citation type="submission" date="2022-03" db="EMBL/GenBank/DDBJ databases">
        <title>Pseudonocardia alaer sp. nov., a novel actinomycete isolated from reed forest soil.</title>
        <authorList>
            <person name="Wang L."/>
        </authorList>
    </citation>
    <scope>NUCLEOTIDE SEQUENCE [LARGE SCALE GENOMIC DNA]</scope>
    <source>
        <strain evidence="8 9">Y-16303</strain>
    </source>
</reference>
<comment type="cofactor">
    <cofactor evidence="6">
        <name>FMN</name>
        <dbReference type="ChEBI" id="CHEBI:58210"/>
    </cofactor>
    <text evidence="6">Binds 1 FMN per subunit.</text>
</comment>
<name>A0ABS9TL78_9PSEU</name>
<dbReference type="Pfam" id="PF02525">
    <property type="entry name" value="Flavodoxin_2"/>
    <property type="match status" value="1"/>
</dbReference>
<organism evidence="8 9">
    <name type="scientific">Pseudonocardia alaniniphila</name>
    <dbReference type="NCBI Taxonomy" id="75291"/>
    <lineage>
        <taxon>Bacteria</taxon>
        <taxon>Bacillati</taxon>
        <taxon>Actinomycetota</taxon>
        <taxon>Actinomycetes</taxon>
        <taxon>Pseudonocardiales</taxon>
        <taxon>Pseudonocardiaceae</taxon>
        <taxon>Pseudonocardia</taxon>
    </lineage>
</organism>
<keyword evidence="9" id="KW-1185">Reference proteome</keyword>
<evidence type="ECO:0000256" key="4">
    <source>
        <dbReference type="ARBA" id="ARBA00023027"/>
    </source>
</evidence>
<comment type="function">
    <text evidence="6">Quinone reductase that provides resistance to thiol-specific stress caused by electrophilic quinones.</text>
</comment>
<feature type="binding site" evidence="6">
    <location>
        <begin position="15"/>
        <end position="17"/>
    </location>
    <ligand>
        <name>FMN</name>
        <dbReference type="ChEBI" id="CHEBI:58210"/>
    </ligand>
</feature>
<comment type="caution">
    <text evidence="6">Lacks conserved residue(s) required for the propagation of feature annotation.</text>
</comment>
<gene>
    <name evidence="6" type="primary">azoR</name>
    <name evidence="8" type="ORF">MMF94_26630</name>
</gene>